<dbReference type="GO" id="GO:0016020">
    <property type="term" value="C:membrane"/>
    <property type="evidence" value="ECO:0007669"/>
    <property type="project" value="UniProtKB-SubCell"/>
</dbReference>
<name>A0AAN7WLE2_9SACH</name>
<feature type="transmembrane region" description="Helical" evidence="5">
    <location>
        <begin position="65"/>
        <end position="91"/>
    </location>
</feature>
<evidence type="ECO:0000256" key="5">
    <source>
        <dbReference type="SAM" id="Phobius"/>
    </source>
</evidence>
<dbReference type="InterPro" id="IPR036259">
    <property type="entry name" value="MFS_trans_sf"/>
</dbReference>
<dbReference type="Proteomes" id="UP001306508">
    <property type="component" value="Unassembled WGS sequence"/>
</dbReference>
<dbReference type="PANTHER" id="PTHR23507">
    <property type="entry name" value="ZGC:174356"/>
    <property type="match status" value="1"/>
</dbReference>
<dbReference type="EMBL" id="JAWIZZ010000047">
    <property type="protein sequence ID" value="KAK5779575.1"/>
    <property type="molecule type" value="Genomic_DNA"/>
</dbReference>
<comment type="caution">
    <text evidence="6">The sequence shown here is derived from an EMBL/GenBank/DDBJ whole genome shotgun (WGS) entry which is preliminary data.</text>
</comment>
<keyword evidence="2 5" id="KW-0812">Transmembrane</keyword>
<evidence type="ECO:0000313" key="7">
    <source>
        <dbReference type="Proteomes" id="UP001306508"/>
    </source>
</evidence>
<dbReference type="GO" id="GO:0022857">
    <property type="term" value="F:transmembrane transporter activity"/>
    <property type="evidence" value="ECO:0007669"/>
    <property type="project" value="InterPro"/>
</dbReference>
<feature type="transmembrane region" description="Helical" evidence="5">
    <location>
        <begin position="215"/>
        <end position="238"/>
    </location>
</feature>
<comment type="subcellular location">
    <subcellularLocation>
        <location evidence="1">Membrane</location>
        <topology evidence="1">Multi-pass membrane protein</topology>
    </subcellularLocation>
</comment>
<feature type="transmembrane region" description="Helical" evidence="5">
    <location>
        <begin position="478"/>
        <end position="503"/>
    </location>
</feature>
<keyword evidence="3 5" id="KW-1133">Transmembrane helix</keyword>
<evidence type="ECO:0000256" key="2">
    <source>
        <dbReference type="ARBA" id="ARBA00022692"/>
    </source>
</evidence>
<evidence type="ECO:0000256" key="4">
    <source>
        <dbReference type="ARBA" id="ARBA00023136"/>
    </source>
</evidence>
<evidence type="ECO:0000256" key="1">
    <source>
        <dbReference type="ARBA" id="ARBA00004141"/>
    </source>
</evidence>
<keyword evidence="4 5" id="KW-0472">Membrane</keyword>
<dbReference type="AlphaFoldDB" id="A0AAN7WLE2"/>
<dbReference type="Pfam" id="PF07690">
    <property type="entry name" value="MFS_1"/>
    <property type="match status" value="1"/>
</dbReference>
<gene>
    <name evidence="6" type="ORF">RI543_003467</name>
</gene>
<feature type="transmembrane region" description="Helical" evidence="5">
    <location>
        <begin position="376"/>
        <end position="398"/>
    </location>
</feature>
<proteinExistence type="predicted"/>
<dbReference type="Gene3D" id="1.20.1250.20">
    <property type="entry name" value="MFS general substrate transporter like domains"/>
    <property type="match status" value="1"/>
</dbReference>
<feature type="transmembrane region" description="Helical" evidence="5">
    <location>
        <begin position="244"/>
        <end position="265"/>
    </location>
</feature>
<reference evidence="7" key="1">
    <citation type="submission" date="2023-07" db="EMBL/GenBank/DDBJ databases">
        <title>A draft genome of Kazachstania heterogenica Y-27499.</title>
        <authorList>
            <person name="Donic C."/>
            <person name="Kralova J.S."/>
            <person name="Fidel L."/>
            <person name="Ben-Dor S."/>
            <person name="Jung S."/>
        </authorList>
    </citation>
    <scope>NUCLEOTIDE SEQUENCE [LARGE SCALE GENOMIC DNA]</scope>
    <source>
        <strain evidence="7">Y27499</strain>
    </source>
</reference>
<evidence type="ECO:0000313" key="6">
    <source>
        <dbReference type="EMBL" id="KAK5779575.1"/>
    </source>
</evidence>
<evidence type="ECO:0008006" key="8">
    <source>
        <dbReference type="Google" id="ProtNLM"/>
    </source>
</evidence>
<feature type="transmembrane region" description="Helical" evidence="5">
    <location>
        <begin position="111"/>
        <end position="134"/>
    </location>
</feature>
<accession>A0AAN7WLE2</accession>
<organism evidence="6 7">
    <name type="scientific">Arxiozyma heterogenica</name>
    <dbReference type="NCBI Taxonomy" id="278026"/>
    <lineage>
        <taxon>Eukaryota</taxon>
        <taxon>Fungi</taxon>
        <taxon>Dikarya</taxon>
        <taxon>Ascomycota</taxon>
        <taxon>Saccharomycotina</taxon>
        <taxon>Saccharomycetes</taxon>
        <taxon>Saccharomycetales</taxon>
        <taxon>Saccharomycetaceae</taxon>
        <taxon>Arxiozyma</taxon>
    </lineage>
</organism>
<feature type="transmembrane region" description="Helical" evidence="5">
    <location>
        <begin position="146"/>
        <end position="168"/>
    </location>
</feature>
<feature type="transmembrane region" description="Helical" evidence="5">
    <location>
        <begin position="444"/>
        <end position="466"/>
    </location>
</feature>
<dbReference type="SUPFAM" id="SSF103473">
    <property type="entry name" value="MFS general substrate transporter"/>
    <property type="match status" value="1"/>
</dbReference>
<dbReference type="InterPro" id="IPR011701">
    <property type="entry name" value="MFS"/>
</dbReference>
<evidence type="ECO:0000256" key="3">
    <source>
        <dbReference type="ARBA" id="ARBA00022989"/>
    </source>
</evidence>
<keyword evidence="7" id="KW-1185">Reference proteome</keyword>
<protein>
    <recommendedName>
        <fullName evidence="8">Major facilitator superfamily (MFS) profile domain-containing protein</fullName>
    </recommendedName>
</protein>
<feature type="transmembrane region" description="Helical" evidence="5">
    <location>
        <begin position="340"/>
        <end position="364"/>
    </location>
</feature>
<dbReference type="PANTHER" id="PTHR23507:SF1">
    <property type="entry name" value="FI18259P1-RELATED"/>
    <property type="match status" value="1"/>
</dbReference>
<feature type="transmembrane region" description="Helical" evidence="5">
    <location>
        <begin position="515"/>
        <end position="536"/>
    </location>
</feature>
<feature type="transmembrane region" description="Helical" evidence="5">
    <location>
        <begin position="174"/>
        <end position="194"/>
    </location>
</feature>
<feature type="transmembrane region" description="Helical" evidence="5">
    <location>
        <begin position="419"/>
        <end position="438"/>
    </location>
</feature>
<sequence length="555" mass="63212">MTYITKDNTSLSQNLINNSFQKNIENIRVEETLEEEDEEVVTLQRLTEEIKHHHKDKCIFRRPSLFILSILVFLFGFSEMLYLTPFITLTINKICRGIHANLCDSKEVQMYMSQIGSTTLIYSGIISTLMSGKWGRWSDHYGRVKIFGYMGLIRVIGNLLHLLALSSYVPFNKWLIILSATVNSISGGMFAFFGNANSYINDIVEPEDRIFSISFVTSLMQITTGIGPLTGSLLVKWYNGNDSVPIYVAIAAGILFTVLCFTIIIEPRHNLWLEYTKEQFTIKQMELYQEFNNDITNSSSTLWFKAQRYGKYHLIKLVDFLEPFKQFWLKDKPSSVKWNVLLLVTIDILFGSVMMGIMPSFLLFCTYKYHWKSVELGYFISFCGIANGITLFLSSHYGMNLMKNVIKTNPNNVDKLDKVSIGMSLIFLTVSNFFMIRFSNYSKIIIIFVILRSLSKICSPIAEAAIMKHYKKTGKSTGQVFGAIALLNSLSMLIVPPILLRIYGFTISIGPELFLYFPLTCCLIALINCYFLSVNAPIESSNLMRSSTPLYGTEG</sequence>